<dbReference type="InterPro" id="IPR001394">
    <property type="entry name" value="Peptidase_C19_UCH"/>
</dbReference>
<dbReference type="InterPro" id="IPR016024">
    <property type="entry name" value="ARM-type_fold"/>
</dbReference>
<dbReference type="AlphaFoldDB" id="A0A401PGQ5"/>
<dbReference type="PROSITE" id="PS50235">
    <property type="entry name" value="USP_3"/>
    <property type="match status" value="1"/>
</dbReference>
<dbReference type="GO" id="GO:0016579">
    <property type="term" value="P:protein deubiquitination"/>
    <property type="evidence" value="ECO:0007669"/>
    <property type="project" value="InterPro"/>
</dbReference>
<gene>
    <name evidence="3" type="ORF">scyTo_0001926</name>
</gene>
<dbReference type="GO" id="GO:0005634">
    <property type="term" value="C:nucleus"/>
    <property type="evidence" value="ECO:0007669"/>
    <property type="project" value="TreeGrafter"/>
</dbReference>
<feature type="compositionally biased region" description="Gly residues" evidence="1">
    <location>
        <begin position="1045"/>
        <end position="1059"/>
    </location>
</feature>
<dbReference type="SUPFAM" id="SSF54001">
    <property type="entry name" value="Cysteine proteinases"/>
    <property type="match status" value="1"/>
</dbReference>
<sequence>MGRACAHALPLVPLGQSLSPRCRSGCGATADNISSFSGCKTECQLNLQPLSFKATPEGFKDMDKILEAVMLSQHPTSVKHSLVRHILEAAKKPLDSKQCWAMFELSTKLILLGDTKFKKDVGKEVLEAFAQNHTAEFESFFNAKFILKLLQDGYGTLSIRSVGILEYIRLGLKYIQDKPPADEIFQVLQIEILRIVCERPGSKVCASISKLLVEFPRCIPSGKFQVVFCQQLVRSIGQFQFSSEEEDEIVEFLDQVNKVSDLLQRIWRTRTAAIIPSLRELFTVISSEGSEGPSNALATVVQYVPLELMDGVIRNLTNDDSITDKELMTALTNMVDWLSWPLARNIDKWIIGLLKGLAAVKKFSILIEVTLSKIEQVFSRLFYPIVRAGALDVLKYMLLSFQHSPEAFHVLVSDIPKLFVSLSKEESNSGTSWLQQLSELVHCMIFRFSGFPDLYEPVIEALKDFPIPNEEKIKHLLSQNAWTSQKNALAPLYPRLATKSDTGRIGLANLGNTCYMNSIIQALFTASDFRHAVMILKESDSQSLMMKLQWLFAFLEHSQRPAIFPSSFLKASSPPWFNPGAQQDCSEYLKYLLDRLHEEEKTGKRISHRLKCTCNGSHIEDHVPGKTLIERMFGGKMVTKIHCHCCHNVSFREEVFTDLSLAFPPPCKALQRSGSSYDCNISMEIIGSDNLASQVKPQHKTSKSPIKQKQAKSKEPSIRVVPFEILGAHAKEKEDPSYSRLMRDDNSYLFSSIPKNDFAMATGEKALDSASSRSVSDLINYFLSPELLSGDNRYYCDKCTSLQEAEKVVELTGSPLYLILTLLRFSFDLPTKRRKKILDNVSIPLVLKIPIRIIAEKEEQIINAEKPVCHLRNWKRFTEDATCLSITYDLFCVVVHSGISSESGHYYCYGRENVDVNSGIGPRVSLESESRADDQWYLYNDTRVSFSSFESVSNVTNYFPKDTAYVLFYRQRGARHTCLDGEHILASVRLHGEAALSKELMESISKDNIQYLQEEEKEARKRSGSTPPSTTPIWWRRFDDDENGGPSGSCGPAAGGGSDLGSFGRLIF</sequence>
<protein>
    <recommendedName>
        <fullName evidence="2">USP domain-containing protein</fullName>
    </recommendedName>
</protein>
<feature type="region of interest" description="Disordered" evidence="1">
    <location>
        <begin position="692"/>
        <end position="715"/>
    </location>
</feature>
<evidence type="ECO:0000259" key="2">
    <source>
        <dbReference type="PROSITE" id="PS50235"/>
    </source>
</evidence>
<organism evidence="3 4">
    <name type="scientific">Scyliorhinus torazame</name>
    <name type="common">Cloudy catshark</name>
    <name type="synonym">Catulus torazame</name>
    <dbReference type="NCBI Taxonomy" id="75743"/>
    <lineage>
        <taxon>Eukaryota</taxon>
        <taxon>Metazoa</taxon>
        <taxon>Chordata</taxon>
        <taxon>Craniata</taxon>
        <taxon>Vertebrata</taxon>
        <taxon>Chondrichthyes</taxon>
        <taxon>Elasmobranchii</taxon>
        <taxon>Galeomorphii</taxon>
        <taxon>Galeoidea</taxon>
        <taxon>Carcharhiniformes</taxon>
        <taxon>Scyliorhinidae</taxon>
        <taxon>Scyliorhinus</taxon>
    </lineage>
</organism>
<dbReference type="InterPro" id="IPR050164">
    <property type="entry name" value="Peptidase_C19"/>
</dbReference>
<dbReference type="InterPro" id="IPR028889">
    <property type="entry name" value="USP"/>
</dbReference>
<dbReference type="GO" id="GO:0005829">
    <property type="term" value="C:cytosol"/>
    <property type="evidence" value="ECO:0007669"/>
    <property type="project" value="TreeGrafter"/>
</dbReference>
<dbReference type="Proteomes" id="UP000288216">
    <property type="component" value="Unassembled WGS sequence"/>
</dbReference>
<dbReference type="InterPro" id="IPR018200">
    <property type="entry name" value="USP_CS"/>
</dbReference>
<dbReference type="PROSITE" id="PS00972">
    <property type="entry name" value="USP_1"/>
    <property type="match status" value="1"/>
</dbReference>
<dbReference type="PROSITE" id="PS00973">
    <property type="entry name" value="USP_2"/>
    <property type="match status" value="1"/>
</dbReference>
<name>A0A401PGQ5_SCYTO</name>
<dbReference type="EMBL" id="BFAA01000451">
    <property type="protein sequence ID" value="GCB72312.1"/>
    <property type="molecule type" value="Genomic_DNA"/>
</dbReference>
<dbReference type="Pfam" id="PF00443">
    <property type="entry name" value="UCH"/>
    <property type="match status" value="1"/>
</dbReference>
<dbReference type="Gene3D" id="3.90.70.10">
    <property type="entry name" value="Cysteine proteinases"/>
    <property type="match status" value="1"/>
</dbReference>
<dbReference type="GO" id="GO:0004843">
    <property type="term" value="F:cysteine-type deubiquitinase activity"/>
    <property type="evidence" value="ECO:0007669"/>
    <property type="project" value="InterPro"/>
</dbReference>
<dbReference type="PANTHER" id="PTHR24006">
    <property type="entry name" value="UBIQUITIN CARBOXYL-TERMINAL HYDROLASE"/>
    <property type="match status" value="1"/>
</dbReference>
<feature type="region of interest" description="Disordered" evidence="1">
    <location>
        <begin position="1015"/>
        <end position="1061"/>
    </location>
</feature>
<evidence type="ECO:0000313" key="4">
    <source>
        <dbReference type="Proteomes" id="UP000288216"/>
    </source>
</evidence>
<dbReference type="SUPFAM" id="SSF48371">
    <property type="entry name" value="ARM repeat"/>
    <property type="match status" value="1"/>
</dbReference>
<dbReference type="InterPro" id="IPR038765">
    <property type="entry name" value="Papain-like_cys_pep_sf"/>
</dbReference>
<dbReference type="PANTHER" id="PTHR24006:SF660">
    <property type="entry name" value="UBIQUITIN CARBOXYL-TERMINAL HYDROLASE 35"/>
    <property type="match status" value="1"/>
</dbReference>
<proteinExistence type="predicted"/>
<dbReference type="OrthoDB" id="2420415at2759"/>
<dbReference type="InterPro" id="IPR049407">
    <property type="entry name" value="Usp38-like_N"/>
</dbReference>
<feature type="domain" description="USP" evidence="2">
    <location>
        <begin position="505"/>
        <end position="972"/>
    </location>
</feature>
<dbReference type="STRING" id="75743.A0A401PGQ5"/>
<dbReference type="Pfam" id="PF21246">
    <property type="entry name" value="Usp38-like_N"/>
    <property type="match status" value="1"/>
</dbReference>
<keyword evidence="4" id="KW-1185">Reference proteome</keyword>
<evidence type="ECO:0000313" key="3">
    <source>
        <dbReference type="EMBL" id="GCB72312.1"/>
    </source>
</evidence>
<reference evidence="3 4" key="1">
    <citation type="journal article" date="2018" name="Nat. Ecol. Evol.">
        <title>Shark genomes provide insights into elasmobranch evolution and the origin of vertebrates.</title>
        <authorList>
            <person name="Hara Y"/>
            <person name="Yamaguchi K"/>
            <person name="Onimaru K"/>
            <person name="Kadota M"/>
            <person name="Koyanagi M"/>
            <person name="Keeley SD"/>
            <person name="Tatsumi K"/>
            <person name="Tanaka K"/>
            <person name="Motone F"/>
            <person name="Kageyama Y"/>
            <person name="Nozu R"/>
            <person name="Adachi N"/>
            <person name="Nishimura O"/>
            <person name="Nakagawa R"/>
            <person name="Tanegashima C"/>
            <person name="Kiyatake I"/>
            <person name="Matsumoto R"/>
            <person name="Murakumo K"/>
            <person name="Nishida K"/>
            <person name="Terakita A"/>
            <person name="Kuratani S"/>
            <person name="Sato K"/>
            <person name="Hyodo S Kuraku.S."/>
        </authorList>
    </citation>
    <scope>NUCLEOTIDE SEQUENCE [LARGE SCALE GENOMIC DNA]</scope>
</reference>
<evidence type="ECO:0000256" key="1">
    <source>
        <dbReference type="SAM" id="MobiDB-lite"/>
    </source>
</evidence>
<accession>A0A401PGQ5</accession>
<dbReference type="OMA" id="YKMCGRS"/>
<comment type="caution">
    <text evidence="3">The sequence shown here is derived from an EMBL/GenBank/DDBJ whole genome shotgun (WGS) entry which is preliminary data.</text>
</comment>